<protein>
    <submittedName>
        <fullName evidence="1">Uncharacterized protein</fullName>
    </submittedName>
</protein>
<dbReference type="Proteomes" id="UP000317227">
    <property type="component" value="Segment"/>
</dbReference>
<dbReference type="RefSeq" id="YP_009623720.1">
    <property type="nucleotide sequence ID" value="NC_042116.1"/>
</dbReference>
<accession>A0A2C9CX45</accession>
<dbReference type="EMBL" id="LT960551">
    <property type="protein sequence ID" value="SOK58387.1"/>
    <property type="molecule type" value="Genomic_DNA"/>
</dbReference>
<reference evidence="1" key="1">
    <citation type="submission" date="2017-10" db="EMBL/GenBank/DDBJ databases">
        <authorList>
            <person name="Banno H."/>
            <person name="Chua N.-H."/>
        </authorList>
    </citation>
    <scope>NUCLEOTIDE SEQUENCE [LARGE SCALE GENOMIC DNA]</scope>
</reference>
<name>A0A2C9CX45_9CAUD</name>
<reference evidence="3" key="2">
    <citation type="submission" date="2017-10" db="EMBL/GenBank/DDBJ databases">
        <authorList>
            <person name="Skurnik M."/>
        </authorList>
    </citation>
    <scope>NUCLEOTIDE SEQUENCE [LARGE SCALE GENOMIC DNA]</scope>
</reference>
<dbReference type="EMBL" id="LR596615">
    <property type="protein sequence ID" value="VUE36156.1"/>
    <property type="molecule type" value="Genomic_DNA"/>
</dbReference>
<proteinExistence type="predicted"/>
<evidence type="ECO:0000313" key="2">
    <source>
        <dbReference type="EMBL" id="VUE36156.1"/>
    </source>
</evidence>
<sequence length="85" mass="9900">MAKQDDKALKSTRKDRLYKNEQLDALLDLRRKGVLTRQQFRLQTFDKGLQGSTKGSPMYNAFELEKVNGSKKAILVEKTKQWVRI</sequence>
<dbReference type="KEGG" id="vg:40100528"/>
<dbReference type="GeneID" id="40100528"/>
<evidence type="ECO:0000313" key="4">
    <source>
        <dbReference type="Proteomes" id="UP000317227"/>
    </source>
</evidence>
<dbReference type="OrthoDB" id="37657at10239"/>
<reference evidence="2 4" key="3">
    <citation type="submission" date="2019-06" db="EMBL/GenBank/DDBJ databases">
        <authorList>
            <person name="Bower L."/>
            <person name="Leinonen R."/>
        </authorList>
    </citation>
    <scope>NUCLEOTIDE SEQUENCE [LARGE SCALE GENOMIC DNA]</scope>
</reference>
<evidence type="ECO:0000313" key="1">
    <source>
        <dbReference type="EMBL" id="SOK58387.1"/>
    </source>
</evidence>
<organism evidence="1 3">
    <name type="scientific">Yersinia phage fHe-Yen9-04</name>
    <dbReference type="NCBI Taxonomy" id="2052742"/>
    <lineage>
        <taxon>Viruses</taxon>
        <taxon>Duplodnaviria</taxon>
        <taxon>Heunggongvirae</taxon>
        <taxon>Uroviricota</taxon>
        <taxon>Caudoviricetes</taxon>
        <taxon>Eneladusvirus</taxon>
        <taxon>Eneladusvirus Yen904</taxon>
    </lineage>
</organism>
<evidence type="ECO:0000313" key="3">
    <source>
        <dbReference type="Proteomes" id="UP000240931"/>
    </source>
</evidence>
<keyword evidence="3" id="KW-1185">Reference proteome</keyword>
<dbReference type="Proteomes" id="UP000240931">
    <property type="component" value="Segment"/>
</dbReference>
<gene>
    <name evidence="1" type="primary">g110</name>
</gene>